<evidence type="ECO:0000256" key="4">
    <source>
        <dbReference type="SAM" id="SignalP"/>
    </source>
</evidence>
<dbReference type="InterPro" id="IPR022409">
    <property type="entry name" value="PKD/Chitinase_dom"/>
</dbReference>
<dbReference type="Pfam" id="PF00754">
    <property type="entry name" value="F5_F8_type_C"/>
    <property type="match status" value="1"/>
</dbReference>
<dbReference type="EMBL" id="FOGF01000056">
    <property type="protein sequence ID" value="SER46452.1"/>
    <property type="molecule type" value="Genomic_DNA"/>
</dbReference>
<feature type="region of interest" description="Disordered" evidence="3">
    <location>
        <begin position="949"/>
        <end position="976"/>
    </location>
</feature>
<dbReference type="OrthoDB" id="1089471at2"/>
<dbReference type="AlphaFoldDB" id="A0A1H9PE63"/>
<dbReference type="InterPro" id="IPR008979">
    <property type="entry name" value="Galactose-bd-like_sf"/>
</dbReference>
<feature type="chain" id="PRO_5038576499" evidence="4">
    <location>
        <begin position="30"/>
        <end position="999"/>
    </location>
</feature>
<sequence length="999" mass="111176">MKNKKSFRKYGVTCLCVFAGVSLSTNAFGNVVFATEFVAPNVVNNTSMQSELKNTIENQPISSYWYPDTLLKWSAEMDEDAVFNKSLITLAKRVDKDKLVTVNDTQNKDVKVVAISIMNANTSGNPSQGSNKFSANTFSYWQYIDTLVYWGGSAGEGLIVPPSPDVTDAAHRNGVPVLGTIFFPQTEHGGKMEWLNTFLQKDNQGNFPMVDKLIEVLEAYHFDGWFINQETQGTEKDPLTVEHAQLMQEFIKQFKTKVGDKYQMMWYDSMTKEGKMHWQNALTDKNDYFLIDDAKNPVADSMFLNFGWIYNAYKDLDLLNASNQKAKELGINPYDLYAGIDVQANGYNTGVRWTHFQRDDQVPFTSLGLYCPSWTYFNASTPTEFQDNEARLWVNEFADPTKKTQAQGYEWRGISTYAVEKSAVTTLPFVTNFSLGNGYDFYRYGQKVSTQDWNNRSLNDIMPTYRWMIKQQEGTELLAAIDYTTAYYAGNSIKLSGVLAKDAPATIKLYQADVTIPVGAVYKTTAKATSQVQLDLVLTFDDGEEAIISGNQVLGNDWTTVNYDISAYVGKAIQTIAYQITGSQDVDDFTANMGNITLEVPGSSSLVNTENLKVADVDFKDGIYAGVRLAWNSADSDVQHFEIYRVMADGSKVLLGATPNTHFYVSGLRRANKETTTKFEVVAVNKEYKRGSASTIEMVWPEYPAPTPNFIVSNTMIAPGESVTFTNMSSEVTEEVEWYFPGATVETTTEENPSVTYEKEGVYPVTLVAKNTSGANFEVKKELITVTKEASKGLENLSQGKTAVASSYVNDNEAPQFALDGNVKTKWCAVGDAPHSLTIDLGDVRTIGELEIAHAEAGGESSGMNSKEYTLEVSMDGKNFTEVLHVTDNTRATSQDAIPVIKAKYVRLTLVKPTQGADQAARIYEVRVNGVNNDITLPEVVEPVIPQLPEIPDIDGGDDTITPKPEPEKPSKQRGWIKENGNWFYYKEDGQKAIGWLPE</sequence>
<dbReference type="PANTHER" id="PTHR13246:SF1">
    <property type="entry name" value="CYTOSOLIC ENDO-BETA-N-ACETYLGLUCOSAMINIDASE"/>
    <property type="match status" value="1"/>
</dbReference>
<keyword evidence="1" id="KW-0677">Repeat</keyword>
<dbReference type="InterPro" id="IPR018337">
    <property type="entry name" value="Cell_wall/Cho-bd_repeat"/>
</dbReference>
<reference evidence="7 8" key="1">
    <citation type="submission" date="2016-10" db="EMBL/GenBank/DDBJ databases">
        <authorList>
            <person name="de Groot N.N."/>
        </authorList>
    </citation>
    <scope>NUCLEOTIDE SEQUENCE [LARGE SCALE GENOMIC DNA]</scope>
    <source>
        <strain evidence="7 8">DSM 15827</strain>
    </source>
</reference>
<dbReference type="PANTHER" id="PTHR13246">
    <property type="entry name" value="ENDO BETA N-ACETYLGLUCOSAMINIDASE"/>
    <property type="match status" value="1"/>
</dbReference>
<keyword evidence="4" id="KW-0732">Signal</keyword>
<dbReference type="Gene3D" id="3.20.20.80">
    <property type="entry name" value="Glycosidases"/>
    <property type="match status" value="1"/>
</dbReference>
<dbReference type="InterPro" id="IPR000421">
    <property type="entry name" value="FA58C"/>
</dbReference>
<dbReference type="SUPFAM" id="SSF49299">
    <property type="entry name" value="PKD domain"/>
    <property type="match status" value="1"/>
</dbReference>
<feature type="domain" description="F5/8 type C" evidence="5">
    <location>
        <begin position="787"/>
        <end position="931"/>
    </location>
</feature>
<feature type="non-terminal residue" evidence="7">
    <location>
        <position position="999"/>
    </location>
</feature>
<evidence type="ECO:0000259" key="6">
    <source>
        <dbReference type="PROSITE" id="PS50093"/>
    </source>
</evidence>
<accession>A0A1H9PE63</accession>
<evidence type="ECO:0000313" key="7">
    <source>
        <dbReference type="EMBL" id="SER46452.1"/>
    </source>
</evidence>
<keyword evidence="8" id="KW-1185">Reference proteome</keyword>
<dbReference type="Pfam" id="PF18911">
    <property type="entry name" value="PKD_4"/>
    <property type="match status" value="1"/>
</dbReference>
<evidence type="ECO:0000256" key="1">
    <source>
        <dbReference type="ARBA" id="ARBA00022737"/>
    </source>
</evidence>
<dbReference type="Proteomes" id="UP000198556">
    <property type="component" value="Unassembled WGS sequence"/>
</dbReference>
<feature type="repeat" description="Cell wall-binding" evidence="2">
    <location>
        <begin position="973"/>
        <end position="992"/>
    </location>
</feature>
<evidence type="ECO:0000256" key="3">
    <source>
        <dbReference type="SAM" id="MobiDB-lite"/>
    </source>
</evidence>
<dbReference type="SUPFAM" id="SSF69360">
    <property type="entry name" value="Cell wall binding repeat"/>
    <property type="match status" value="1"/>
</dbReference>
<dbReference type="CDD" id="cd06547">
    <property type="entry name" value="GH85_ENGase"/>
    <property type="match status" value="1"/>
</dbReference>
<dbReference type="Gene3D" id="2.60.120.260">
    <property type="entry name" value="Galactose-binding domain-like"/>
    <property type="match status" value="2"/>
</dbReference>
<dbReference type="InterPro" id="IPR000601">
    <property type="entry name" value="PKD_dom"/>
</dbReference>
<gene>
    <name evidence="7" type="ORF">SAMN05421767_1567</name>
</gene>
<evidence type="ECO:0000259" key="5">
    <source>
        <dbReference type="PROSITE" id="PS50022"/>
    </source>
</evidence>
<name>A0A1H9PE63_9LACT</name>
<dbReference type="InterPro" id="IPR013783">
    <property type="entry name" value="Ig-like_fold"/>
</dbReference>
<dbReference type="RefSeq" id="WP_089747956.1">
    <property type="nucleotide sequence ID" value="NZ_FOGF01000056.1"/>
</dbReference>
<protein>
    <submittedName>
        <fullName evidence="7">Endo-beta-N-acetylglucosaminidase D</fullName>
    </submittedName>
</protein>
<dbReference type="CDD" id="cd00146">
    <property type="entry name" value="PKD"/>
    <property type="match status" value="1"/>
</dbReference>
<proteinExistence type="predicted"/>
<dbReference type="STRING" id="137733.SAMN05421767_1567"/>
<dbReference type="Pfam" id="PF21910">
    <property type="entry name" value="GH85_C"/>
    <property type="match status" value="1"/>
</dbReference>
<dbReference type="InterPro" id="IPR035986">
    <property type="entry name" value="PKD_dom_sf"/>
</dbReference>
<dbReference type="InterPro" id="IPR005201">
    <property type="entry name" value="TIM_ENGase"/>
</dbReference>
<dbReference type="GO" id="GO:0033925">
    <property type="term" value="F:mannosyl-glycoprotein endo-beta-N-acetylglucosaminidase activity"/>
    <property type="evidence" value="ECO:0007669"/>
    <property type="project" value="InterPro"/>
</dbReference>
<feature type="signal peptide" evidence="4">
    <location>
        <begin position="1"/>
        <end position="29"/>
    </location>
</feature>
<dbReference type="GO" id="GO:0005829">
    <property type="term" value="C:cytosol"/>
    <property type="evidence" value="ECO:0007669"/>
    <property type="project" value="UniProtKB-SubCell"/>
</dbReference>
<evidence type="ECO:0000256" key="2">
    <source>
        <dbReference type="PROSITE-ProRule" id="PRU00591"/>
    </source>
</evidence>
<dbReference type="SUPFAM" id="SSF49785">
    <property type="entry name" value="Galactose-binding domain-like"/>
    <property type="match status" value="1"/>
</dbReference>
<dbReference type="Gene3D" id="2.60.40.10">
    <property type="entry name" value="Immunoglobulins"/>
    <property type="match status" value="2"/>
</dbReference>
<dbReference type="InterPro" id="IPR032979">
    <property type="entry name" value="ENGase"/>
</dbReference>
<feature type="domain" description="PKD" evidence="6">
    <location>
        <begin position="706"/>
        <end position="774"/>
    </location>
</feature>
<organism evidence="7 8">
    <name type="scientific">Granulicatella balaenopterae</name>
    <dbReference type="NCBI Taxonomy" id="137733"/>
    <lineage>
        <taxon>Bacteria</taxon>
        <taxon>Bacillati</taxon>
        <taxon>Bacillota</taxon>
        <taxon>Bacilli</taxon>
        <taxon>Lactobacillales</taxon>
        <taxon>Carnobacteriaceae</taxon>
        <taxon>Granulicatella</taxon>
    </lineage>
</organism>
<evidence type="ECO:0000313" key="8">
    <source>
        <dbReference type="Proteomes" id="UP000198556"/>
    </source>
</evidence>
<dbReference type="SMART" id="SM00089">
    <property type="entry name" value="PKD"/>
    <property type="match status" value="1"/>
</dbReference>
<dbReference type="Gene3D" id="2.10.270.10">
    <property type="entry name" value="Cholin Binding"/>
    <property type="match status" value="1"/>
</dbReference>
<dbReference type="PROSITE" id="PS50093">
    <property type="entry name" value="PKD"/>
    <property type="match status" value="1"/>
</dbReference>
<dbReference type="PROSITE" id="PS51170">
    <property type="entry name" value="CW"/>
    <property type="match status" value="1"/>
</dbReference>
<dbReference type="Pfam" id="PF03644">
    <property type="entry name" value="Glyco_hydro_85"/>
    <property type="match status" value="1"/>
</dbReference>
<dbReference type="PROSITE" id="PS50022">
    <property type="entry name" value="FA58C_3"/>
    <property type="match status" value="1"/>
</dbReference>
<dbReference type="InterPro" id="IPR054110">
    <property type="entry name" value="EndoD-like_D2"/>
</dbReference>